<comment type="caution">
    <text evidence="2">The sequence shown here is derived from an EMBL/GenBank/DDBJ whole genome shotgun (WGS) entry which is preliminary data.</text>
</comment>
<gene>
    <name evidence="2" type="primary">cyaB</name>
    <name evidence="2" type="ORF">ACFYXQ_14650</name>
</gene>
<name>A0ABW6RZX8_9NOCA</name>
<dbReference type="Pfam" id="PF01928">
    <property type="entry name" value="CYTH"/>
    <property type="match status" value="1"/>
</dbReference>
<dbReference type="SMART" id="SM01118">
    <property type="entry name" value="CYTH"/>
    <property type="match status" value="1"/>
</dbReference>
<evidence type="ECO:0000313" key="2">
    <source>
        <dbReference type="EMBL" id="MFF3569009.1"/>
    </source>
</evidence>
<dbReference type="InterPro" id="IPR008173">
    <property type="entry name" value="Adenylyl_cyclase_CyaB"/>
</dbReference>
<dbReference type="Gene3D" id="2.40.320.10">
    <property type="entry name" value="Hypothetical Protein Pfu-838710-001"/>
    <property type="match status" value="1"/>
</dbReference>
<protein>
    <submittedName>
        <fullName evidence="2">Class IV adenylate cyclase</fullName>
    </submittedName>
</protein>
<dbReference type="EMBL" id="JBIAQY010000004">
    <property type="protein sequence ID" value="MFF3569009.1"/>
    <property type="molecule type" value="Genomic_DNA"/>
</dbReference>
<dbReference type="CDD" id="cd07890">
    <property type="entry name" value="CYTH-like_AC_IV-like"/>
    <property type="match status" value="1"/>
</dbReference>
<sequence length="187" mass="20805">MIEAEYKARLTKPDAVRAKLRDLAQSESESYRDVYFDTEDNNLGRAGQEFRLRTISGANGTRHLLTFKDSAVDTETGSKPEFETVVSEREPLEEMITRLGYAPVIELTKHCENFRFASAGHDLLATVVTVPEIDGTFLELETQATENDLQAVLADLRTVLADLGVSKGELTTELYTDAVAEARKQSM</sequence>
<dbReference type="PROSITE" id="PS51707">
    <property type="entry name" value="CYTH"/>
    <property type="match status" value="1"/>
</dbReference>
<dbReference type="PANTHER" id="PTHR21028:SF2">
    <property type="entry name" value="CYTH DOMAIN-CONTAINING PROTEIN"/>
    <property type="match status" value="1"/>
</dbReference>
<dbReference type="InterPro" id="IPR033469">
    <property type="entry name" value="CYTH-like_dom_sf"/>
</dbReference>
<keyword evidence="3" id="KW-1185">Reference proteome</keyword>
<accession>A0ABW6RZX8</accession>
<organism evidence="2 3">
    <name type="scientific">Nocardia jiangxiensis</name>
    <dbReference type="NCBI Taxonomy" id="282685"/>
    <lineage>
        <taxon>Bacteria</taxon>
        <taxon>Bacillati</taxon>
        <taxon>Actinomycetota</taxon>
        <taxon>Actinomycetes</taxon>
        <taxon>Mycobacteriales</taxon>
        <taxon>Nocardiaceae</taxon>
        <taxon>Nocardia</taxon>
    </lineage>
</organism>
<evidence type="ECO:0000259" key="1">
    <source>
        <dbReference type="PROSITE" id="PS51707"/>
    </source>
</evidence>
<dbReference type="SUPFAM" id="SSF55154">
    <property type="entry name" value="CYTH-like phosphatases"/>
    <property type="match status" value="1"/>
</dbReference>
<feature type="domain" description="CYTH" evidence="1">
    <location>
        <begin position="1"/>
        <end position="181"/>
    </location>
</feature>
<proteinExistence type="predicted"/>
<dbReference type="RefSeq" id="WP_040823351.1">
    <property type="nucleotide sequence ID" value="NZ_JBIAQY010000004.1"/>
</dbReference>
<dbReference type="NCBIfam" id="TIGR00318">
    <property type="entry name" value="cyaB"/>
    <property type="match status" value="1"/>
</dbReference>
<dbReference type="Proteomes" id="UP001601992">
    <property type="component" value="Unassembled WGS sequence"/>
</dbReference>
<evidence type="ECO:0000313" key="3">
    <source>
        <dbReference type="Proteomes" id="UP001601992"/>
    </source>
</evidence>
<reference evidence="2 3" key="1">
    <citation type="submission" date="2024-10" db="EMBL/GenBank/DDBJ databases">
        <title>The Natural Products Discovery Center: Release of the First 8490 Sequenced Strains for Exploring Actinobacteria Biosynthetic Diversity.</title>
        <authorList>
            <person name="Kalkreuter E."/>
            <person name="Kautsar S.A."/>
            <person name="Yang D."/>
            <person name="Bader C.D."/>
            <person name="Teijaro C.N."/>
            <person name="Fluegel L."/>
            <person name="Davis C.M."/>
            <person name="Simpson J.R."/>
            <person name="Lauterbach L."/>
            <person name="Steele A.D."/>
            <person name="Gui C."/>
            <person name="Meng S."/>
            <person name="Li G."/>
            <person name="Viehrig K."/>
            <person name="Ye F."/>
            <person name="Su P."/>
            <person name="Kiefer A.F."/>
            <person name="Nichols A."/>
            <person name="Cepeda A.J."/>
            <person name="Yan W."/>
            <person name="Fan B."/>
            <person name="Jiang Y."/>
            <person name="Adhikari A."/>
            <person name="Zheng C.-J."/>
            <person name="Schuster L."/>
            <person name="Cowan T.M."/>
            <person name="Smanski M.J."/>
            <person name="Chevrette M.G."/>
            <person name="De Carvalho L.P.S."/>
            <person name="Shen B."/>
        </authorList>
    </citation>
    <scope>NUCLEOTIDE SEQUENCE [LARGE SCALE GENOMIC DNA]</scope>
    <source>
        <strain evidence="2 3">NPDC002593</strain>
    </source>
</reference>
<dbReference type="InterPro" id="IPR023577">
    <property type="entry name" value="CYTH_domain"/>
</dbReference>
<dbReference type="PANTHER" id="PTHR21028">
    <property type="entry name" value="SI:CH211-156B7.4"/>
    <property type="match status" value="1"/>
</dbReference>